<accession>A0A2G6K819</accession>
<dbReference type="Proteomes" id="UP000230914">
    <property type="component" value="Unassembled WGS sequence"/>
</dbReference>
<dbReference type="SUPFAM" id="SSF52518">
    <property type="entry name" value="Thiamin diphosphate-binding fold (THDP-binding)"/>
    <property type="match status" value="1"/>
</dbReference>
<sequence>MIGAEHSPGVETTTGSLAQALSQAGGIALARKRRGDTGKVWVMMSDGEFQEGQTWEAIEALARFELDNVRVIVDNNGQQCDGALEGVPTQAPLADRIIAFGASADSVDGHDLDALDGAMTRLTGRPHFVIANTNPVCGLDLFGERAPVLHYLRFTSDEERQRYVEAYDELKEMI</sequence>
<dbReference type="PANTHER" id="PTHR47514">
    <property type="entry name" value="TRANSKETOLASE N-TERMINAL SECTION-RELATED"/>
    <property type="match status" value="1"/>
</dbReference>
<reference evidence="5 6" key="1">
    <citation type="submission" date="2017-10" db="EMBL/GenBank/DDBJ databases">
        <title>Novel microbial diversity and functional potential in the marine mammal oral microbiome.</title>
        <authorList>
            <person name="Dudek N.K."/>
            <person name="Sun C.L."/>
            <person name="Burstein D."/>
            <person name="Kantor R.S."/>
            <person name="Aliaga Goltsman D.S."/>
            <person name="Bik E.M."/>
            <person name="Thomas B.C."/>
            <person name="Banfield J.F."/>
            <person name="Relman D.A."/>
        </authorList>
    </citation>
    <scope>NUCLEOTIDE SEQUENCE [LARGE SCALE GENOMIC DNA]</scope>
    <source>
        <strain evidence="5">DOLJORAL78_61_10</strain>
    </source>
</reference>
<dbReference type="PANTHER" id="PTHR47514:SF1">
    <property type="entry name" value="TRANSKETOLASE N-TERMINAL SECTION-RELATED"/>
    <property type="match status" value="1"/>
</dbReference>
<comment type="cofactor">
    <cofactor evidence="1">
        <name>thiamine diphosphate</name>
        <dbReference type="ChEBI" id="CHEBI:58937"/>
    </cofactor>
</comment>
<dbReference type="InterPro" id="IPR005474">
    <property type="entry name" value="Transketolase_N"/>
</dbReference>
<protein>
    <recommendedName>
        <fullName evidence="4">Transketolase N-terminal domain-containing protein</fullName>
    </recommendedName>
</protein>
<evidence type="ECO:0000259" key="4">
    <source>
        <dbReference type="Pfam" id="PF00456"/>
    </source>
</evidence>
<keyword evidence="3" id="KW-0786">Thiamine pyrophosphate</keyword>
<comment type="similarity">
    <text evidence="2">Belongs to the transketolase family.</text>
</comment>
<name>A0A2G6K819_9ACTN</name>
<comment type="caution">
    <text evidence="5">The sequence shown here is derived from an EMBL/GenBank/DDBJ whole genome shotgun (WGS) entry which is preliminary data.</text>
</comment>
<evidence type="ECO:0000313" key="5">
    <source>
        <dbReference type="EMBL" id="PIE31803.1"/>
    </source>
</evidence>
<evidence type="ECO:0000256" key="1">
    <source>
        <dbReference type="ARBA" id="ARBA00001964"/>
    </source>
</evidence>
<dbReference type="InterPro" id="IPR029061">
    <property type="entry name" value="THDP-binding"/>
</dbReference>
<dbReference type="GO" id="GO:0000287">
    <property type="term" value="F:magnesium ion binding"/>
    <property type="evidence" value="ECO:0007669"/>
    <property type="project" value="UniProtKB-ARBA"/>
</dbReference>
<dbReference type="Gene3D" id="3.40.50.970">
    <property type="match status" value="1"/>
</dbReference>
<organism evidence="5 6">
    <name type="scientific">Ilumatobacter coccineus</name>
    <dbReference type="NCBI Taxonomy" id="467094"/>
    <lineage>
        <taxon>Bacteria</taxon>
        <taxon>Bacillati</taxon>
        <taxon>Actinomycetota</taxon>
        <taxon>Acidimicrobiia</taxon>
        <taxon>Acidimicrobiales</taxon>
        <taxon>Ilumatobacteraceae</taxon>
        <taxon>Ilumatobacter</taxon>
    </lineage>
</organism>
<evidence type="ECO:0000256" key="2">
    <source>
        <dbReference type="ARBA" id="ARBA00007131"/>
    </source>
</evidence>
<dbReference type="AlphaFoldDB" id="A0A2G6K819"/>
<gene>
    <name evidence="5" type="ORF">CSA55_04810</name>
</gene>
<evidence type="ECO:0000256" key="3">
    <source>
        <dbReference type="ARBA" id="ARBA00023052"/>
    </source>
</evidence>
<feature type="domain" description="Transketolase N-terminal" evidence="4">
    <location>
        <begin position="5"/>
        <end position="132"/>
    </location>
</feature>
<dbReference type="Pfam" id="PF00456">
    <property type="entry name" value="Transketolase_N"/>
    <property type="match status" value="1"/>
</dbReference>
<evidence type="ECO:0000313" key="6">
    <source>
        <dbReference type="Proteomes" id="UP000230914"/>
    </source>
</evidence>
<proteinExistence type="inferred from homology"/>
<dbReference type="EMBL" id="PDSL01000065">
    <property type="protein sequence ID" value="PIE31803.1"/>
    <property type="molecule type" value="Genomic_DNA"/>
</dbReference>